<keyword evidence="4" id="KW-1185">Reference proteome</keyword>
<keyword evidence="2" id="KW-0446">Lipid-binding</keyword>
<dbReference type="NCBIfam" id="TIGR00762">
    <property type="entry name" value="DegV"/>
    <property type="match status" value="1"/>
</dbReference>
<evidence type="ECO:0000256" key="1">
    <source>
        <dbReference type="ARBA" id="ARBA00003238"/>
    </source>
</evidence>
<evidence type="ECO:0000313" key="4">
    <source>
        <dbReference type="Proteomes" id="UP000601171"/>
    </source>
</evidence>
<dbReference type="SUPFAM" id="SSF82549">
    <property type="entry name" value="DAK1/DegV-like"/>
    <property type="match status" value="1"/>
</dbReference>
<dbReference type="GO" id="GO:0008289">
    <property type="term" value="F:lipid binding"/>
    <property type="evidence" value="ECO:0007669"/>
    <property type="project" value="UniProtKB-KW"/>
</dbReference>
<dbReference type="RefSeq" id="WP_262429734.1">
    <property type="nucleotide sequence ID" value="NZ_JACRTG010000018.1"/>
</dbReference>
<dbReference type="Gene3D" id="3.30.1180.10">
    <property type="match status" value="1"/>
</dbReference>
<dbReference type="Pfam" id="PF02645">
    <property type="entry name" value="DegV"/>
    <property type="match status" value="1"/>
</dbReference>
<dbReference type="InterPro" id="IPR043168">
    <property type="entry name" value="DegV_C"/>
</dbReference>
<dbReference type="InterPro" id="IPR003797">
    <property type="entry name" value="DegV"/>
</dbReference>
<protein>
    <submittedName>
        <fullName evidence="3">DegV family protein</fullName>
    </submittedName>
</protein>
<accession>A0A926IKH3</accession>
<proteinExistence type="predicted"/>
<evidence type="ECO:0000313" key="3">
    <source>
        <dbReference type="EMBL" id="MBC8588285.1"/>
    </source>
</evidence>
<comment type="caution">
    <text evidence="3">The sequence shown here is derived from an EMBL/GenBank/DDBJ whole genome shotgun (WGS) entry which is preliminary data.</text>
</comment>
<dbReference type="PANTHER" id="PTHR33434:SF3">
    <property type="entry name" value="DEGV DOMAIN-CONTAINING PROTEIN YITS"/>
    <property type="match status" value="1"/>
</dbReference>
<dbReference type="Gene3D" id="3.40.50.10170">
    <property type="match status" value="1"/>
</dbReference>
<name>A0A926IKH3_9FIRM</name>
<dbReference type="Proteomes" id="UP000601171">
    <property type="component" value="Unassembled WGS sequence"/>
</dbReference>
<reference evidence="3" key="1">
    <citation type="submission" date="2020-08" db="EMBL/GenBank/DDBJ databases">
        <title>Genome public.</title>
        <authorList>
            <person name="Liu C."/>
            <person name="Sun Q."/>
        </authorList>
    </citation>
    <scope>NUCLEOTIDE SEQUENCE</scope>
    <source>
        <strain evidence="3">BX21</strain>
    </source>
</reference>
<dbReference type="PANTHER" id="PTHR33434">
    <property type="entry name" value="DEGV DOMAIN-CONTAINING PROTEIN DR_1986-RELATED"/>
    <property type="match status" value="1"/>
</dbReference>
<evidence type="ECO:0000256" key="2">
    <source>
        <dbReference type="ARBA" id="ARBA00023121"/>
    </source>
</evidence>
<sequence>MIKILSDTCCDLPEDIIEEYDIDILPIVVLKGEKEYLDRVTIDAIDVYNGMRNGEIYKTAQIPPSTFQKKFEEYAKNNVSCIYLAFSSGLSGTYQTSVIVLEGIKEQYPDFDMDIIDTKAASVGFGLIVLEAAKLAKEGKSKEEILKAINFYKENVEHIVYVDNIEYLYRGGRVSRTQSVVGGLLNIKPIIEMKDGKLVPFDKVRGKNNGYKKLLDTMAERGKAADFTKQIIGINHADDINGALKLKELIEERFGAKEFVINIIGATIGAHVGPGTLSIFFLRENYE</sequence>
<gene>
    <name evidence="3" type="ORF">H8707_08530</name>
</gene>
<dbReference type="AlphaFoldDB" id="A0A926IKH3"/>
<comment type="function">
    <text evidence="1">May bind long-chain fatty acids, such as palmitate, and may play a role in lipid transport or fatty acid metabolism.</text>
</comment>
<dbReference type="EMBL" id="JACRTG010000018">
    <property type="protein sequence ID" value="MBC8588285.1"/>
    <property type="molecule type" value="Genomic_DNA"/>
</dbReference>
<dbReference type="InterPro" id="IPR050270">
    <property type="entry name" value="DegV_domain_contain"/>
</dbReference>
<dbReference type="PROSITE" id="PS51482">
    <property type="entry name" value="DEGV"/>
    <property type="match status" value="1"/>
</dbReference>
<organism evidence="3 4">
    <name type="scientific">Paratissierella segnis</name>
    <dbReference type="NCBI Taxonomy" id="2763679"/>
    <lineage>
        <taxon>Bacteria</taxon>
        <taxon>Bacillati</taxon>
        <taxon>Bacillota</taxon>
        <taxon>Tissierellia</taxon>
        <taxon>Tissierellales</taxon>
        <taxon>Tissierellaceae</taxon>
        <taxon>Paratissierella</taxon>
    </lineage>
</organism>